<feature type="region of interest" description="Disordered" evidence="1">
    <location>
        <begin position="72"/>
        <end position="98"/>
    </location>
</feature>
<dbReference type="SUPFAM" id="SSF48557">
    <property type="entry name" value="L-aspartase-like"/>
    <property type="match status" value="1"/>
</dbReference>
<evidence type="ECO:0000313" key="3">
    <source>
        <dbReference type="Proteomes" id="UP001148786"/>
    </source>
</evidence>
<dbReference type="InterPro" id="IPR008948">
    <property type="entry name" value="L-Aspartase-like"/>
</dbReference>
<dbReference type="GO" id="GO:0003824">
    <property type="term" value="F:catalytic activity"/>
    <property type="evidence" value="ECO:0007669"/>
    <property type="project" value="InterPro"/>
</dbReference>
<keyword evidence="3" id="KW-1185">Reference proteome</keyword>
<dbReference type="Gene3D" id="1.20.200.10">
    <property type="entry name" value="Fumarase/aspartase (Central domain)"/>
    <property type="match status" value="1"/>
</dbReference>
<name>A0A9W8K5M4_9AGAR</name>
<reference evidence="2" key="1">
    <citation type="submission" date="2022-07" db="EMBL/GenBank/DDBJ databases">
        <title>Genome Sequence of Agrocybe chaxingu.</title>
        <authorList>
            <person name="Buettner E."/>
        </authorList>
    </citation>
    <scope>NUCLEOTIDE SEQUENCE</scope>
    <source>
        <strain evidence="2">MP-N11</strain>
    </source>
</reference>
<accession>A0A9W8K5M4</accession>
<organism evidence="2 3">
    <name type="scientific">Agrocybe chaxingu</name>
    <dbReference type="NCBI Taxonomy" id="84603"/>
    <lineage>
        <taxon>Eukaryota</taxon>
        <taxon>Fungi</taxon>
        <taxon>Dikarya</taxon>
        <taxon>Basidiomycota</taxon>
        <taxon>Agaricomycotina</taxon>
        <taxon>Agaricomycetes</taxon>
        <taxon>Agaricomycetidae</taxon>
        <taxon>Agaricales</taxon>
        <taxon>Agaricineae</taxon>
        <taxon>Strophariaceae</taxon>
        <taxon>Agrocybe</taxon>
    </lineage>
</organism>
<evidence type="ECO:0000256" key="1">
    <source>
        <dbReference type="SAM" id="MobiDB-lite"/>
    </source>
</evidence>
<sequence length="224" mass="24777">MCILRASFLDDDGPGDCGGETQIYSVHDGDTGLYRGQPRLDAKDLNCPIYTQSLFLDPLFLASLPTLNPRLPRRAQQRARHVDNRQPNNAPERRSVDKHAAVNNGVATASGTICCHVRCPRLCSSVDKNLIYPPLRRRRAQSGAYLSGARGPAPASRYLNKTCPVYEFVRLTLGIRMHGSENYHHFVNGLGVEDVTVGQNISLIHEAIRDGKMQPVIVNLFSSL</sequence>
<proteinExistence type="predicted"/>
<dbReference type="AlphaFoldDB" id="A0A9W8K5M4"/>
<dbReference type="OrthoDB" id="3060246at2759"/>
<dbReference type="EMBL" id="JANKHO010000199">
    <property type="protein sequence ID" value="KAJ3513420.1"/>
    <property type="molecule type" value="Genomic_DNA"/>
</dbReference>
<dbReference type="Proteomes" id="UP001148786">
    <property type="component" value="Unassembled WGS sequence"/>
</dbReference>
<evidence type="ECO:0000313" key="2">
    <source>
        <dbReference type="EMBL" id="KAJ3513420.1"/>
    </source>
</evidence>
<gene>
    <name evidence="2" type="ORF">NLJ89_g2951</name>
</gene>
<protein>
    <submittedName>
        <fullName evidence="2">Uncharacterized protein</fullName>
    </submittedName>
</protein>
<comment type="caution">
    <text evidence="2">The sequence shown here is derived from an EMBL/GenBank/DDBJ whole genome shotgun (WGS) entry which is preliminary data.</text>
</comment>